<keyword evidence="1" id="KW-1133">Transmembrane helix</keyword>
<proteinExistence type="predicted"/>
<gene>
    <name evidence="2" type="ORF">PGLA1383_LOCUS48718</name>
    <name evidence="3" type="ORF">PGLA2088_LOCUS48424</name>
</gene>
<dbReference type="Proteomes" id="UP000626109">
    <property type="component" value="Unassembled WGS sequence"/>
</dbReference>
<organism evidence="3 4">
    <name type="scientific">Polarella glacialis</name>
    <name type="common">Dinoflagellate</name>
    <dbReference type="NCBI Taxonomy" id="89957"/>
    <lineage>
        <taxon>Eukaryota</taxon>
        <taxon>Sar</taxon>
        <taxon>Alveolata</taxon>
        <taxon>Dinophyceae</taxon>
        <taxon>Suessiales</taxon>
        <taxon>Suessiaceae</taxon>
        <taxon>Polarella</taxon>
    </lineage>
</organism>
<sequence>MFLSAMSSSARLMVAAAGSNNIRPNATRQQNRANDGKKCNTTVNLPGVSFKTHDLQTLSCIKFWRLAKANEAFVGAEENLDLIGIGEMFLGAIRKRFATPAMLLVRPPVYFRPGDTEGLRGYAELGASLEAAASSYADAHLLDLGSEFPGWGRSAFQAELTFVIIFISVGCTQGILAAFWTPSPRPSEKK</sequence>
<evidence type="ECO:0000313" key="3">
    <source>
        <dbReference type="EMBL" id="CAE8736689.1"/>
    </source>
</evidence>
<accession>A0A813LSJ8</accession>
<dbReference type="Proteomes" id="UP000654075">
    <property type="component" value="Unassembled WGS sequence"/>
</dbReference>
<dbReference type="EMBL" id="CAJNNV010030524">
    <property type="protein sequence ID" value="CAE8632788.1"/>
    <property type="molecule type" value="Genomic_DNA"/>
</dbReference>
<comment type="caution">
    <text evidence="3">The sequence shown here is derived from an EMBL/GenBank/DDBJ whole genome shotgun (WGS) entry which is preliminary data.</text>
</comment>
<evidence type="ECO:0000313" key="5">
    <source>
        <dbReference type="Proteomes" id="UP000654075"/>
    </source>
</evidence>
<keyword evidence="1" id="KW-0472">Membrane</keyword>
<evidence type="ECO:0000313" key="2">
    <source>
        <dbReference type="EMBL" id="CAE8632788.1"/>
    </source>
</evidence>
<reference evidence="3" key="1">
    <citation type="submission" date="2021-02" db="EMBL/GenBank/DDBJ databases">
        <authorList>
            <person name="Dougan E. K."/>
            <person name="Rhodes N."/>
            <person name="Thang M."/>
            <person name="Chan C."/>
        </authorList>
    </citation>
    <scope>NUCLEOTIDE SEQUENCE</scope>
</reference>
<feature type="transmembrane region" description="Helical" evidence="1">
    <location>
        <begin position="160"/>
        <end position="180"/>
    </location>
</feature>
<evidence type="ECO:0000256" key="1">
    <source>
        <dbReference type="SAM" id="Phobius"/>
    </source>
</evidence>
<keyword evidence="1" id="KW-0812">Transmembrane</keyword>
<dbReference type="AlphaFoldDB" id="A0A813LSJ8"/>
<evidence type="ECO:0000313" key="4">
    <source>
        <dbReference type="Proteomes" id="UP000626109"/>
    </source>
</evidence>
<protein>
    <submittedName>
        <fullName evidence="3">Uncharacterized protein</fullName>
    </submittedName>
</protein>
<dbReference type="EMBL" id="CAJNNW010036687">
    <property type="protein sequence ID" value="CAE8736689.1"/>
    <property type="molecule type" value="Genomic_DNA"/>
</dbReference>
<keyword evidence="5" id="KW-1185">Reference proteome</keyword>
<name>A0A813LSJ8_POLGL</name>